<feature type="binding site" evidence="12">
    <location>
        <position position="345"/>
    </location>
    <ligand>
        <name>Zn(2+)</name>
        <dbReference type="ChEBI" id="CHEBI:29105"/>
        <note>catalytic</note>
    </ligand>
</feature>
<feature type="signal peptide" evidence="14">
    <location>
        <begin position="1"/>
        <end position="24"/>
    </location>
</feature>
<keyword evidence="9" id="KW-0482">Metalloprotease</keyword>
<evidence type="ECO:0000256" key="14">
    <source>
        <dbReference type="SAM" id="SignalP"/>
    </source>
</evidence>
<dbReference type="GO" id="GO:0070006">
    <property type="term" value="F:metalloaminopeptidase activity"/>
    <property type="evidence" value="ECO:0007669"/>
    <property type="project" value="TreeGrafter"/>
</dbReference>
<dbReference type="Pfam" id="PF01433">
    <property type="entry name" value="Peptidase_M1"/>
    <property type="match status" value="1"/>
</dbReference>
<protein>
    <submittedName>
        <fullName evidence="17">Uncharacterized protein</fullName>
    </submittedName>
</protein>
<feature type="active site" description="Proton acceptor" evidence="11">
    <location>
        <position position="346"/>
    </location>
</feature>
<dbReference type="Proteomes" id="UP000291343">
    <property type="component" value="Unassembled WGS sequence"/>
</dbReference>
<dbReference type="PANTHER" id="PTHR11533:SF299">
    <property type="entry name" value="AMINOPEPTIDASE"/>
    <property type="match status" value="1"/>
</dbReference>
<dbReference type="EMBL" id="QKKF02030869">
    <property type="protein sequence ID" value="RZF34616.1"/>
    <property type="molecule type" value="Genomic_DNA"/>
</dbReference>
<dbReference type="AlphaFoldDB" id="A0A482WMY0"/>
<keyword evidence="10" id="KW-0449">Lipoprotein</keyword>
<dbReference type="PANTHER" id="PTHR11533">
    <property type="entry name" value="PROTEASE M1 ZINC METALLOPROTEASE"/>
    <property type="match status" value="1"/>
</dbReference>
<dbReference type="GO" id="GO:0098552">
    <property type="term" value="C:side of membrane"/>
    <property type="evidence" value="ECO:0007669"/>
    <property type="project" value="UniProtKB-KW"/>
</dbReference>
<dbReference type="GO" id="GO:0005886">
    <property type="term" value="C:plasma membrane"/>
    <property type="evidence" value="ECO:0007669"/>
    <property type="project" value="UniProtKB-SubCell"/>
</dbReference>
<dbReference type="GO" id="GO:0008270">
    <property type="term" value="F:zinc ion binding"/>
    <property type="evidence" value="ECO:0007669"/>
    <property type="project" value="InterPro"/>
</dbReference>
<dbReference type="InterPro" id="IPR027268">
    <property type="entry name" value="Peptidase_M4/M1_CTD_sf"/>
</dbReference>
<proteinExistence type="inferred from homology"/>
<dbReference type="GO" id="GO:0043171">
    <property type="term" value="P:peptide catabolic process"/>
    <property type="evidence" value="ECO:0007669"/>
    <property type="project" value="TreeGrafter"/>
</dbReference>
<evidence type="ECO:0000256" key="7">
    <source>
        <dbReference type="ARBA" id="ARBA00022801"/>
    </source>
</evidence>
<keyword evidence="7" id="KW-0378">Hydrolase</keyword>
<sequence>MYLLSWTLAALLVVLSSVDTTVSAVPLTWPTLPIFDADNDAFVLPESINPTQYIVNLVPDIKSKKFHGEVNILGQTDDTGFEVNRIVLNADDLKVKSVQLVDLTEGAREVQIKNFVLKRIPQWLVVTLASNLSANSDYQLRIKFEGNFGVEAGMYHASYDDDYTKIGGDVAFTEFQTTYARKVFPCWDEPKYKASFIMRVARYPQQISLSNMPLKSTSVPDPHEDNRVWDTFEESPDMSTYLVAMVVAQLVSVHDPVHNLSIWTQPGRQEGAQYALNLTGQLMDRMDQYTGIPYTLPKLDQVALPKLRHQAMEHWGVIAFSERFLVVDDLNSLKQKQQVAFHISHELSHQWFGNLVTMEWWNYVWLNEGFAEFFQYFLLDMLEPTWRLMEIFVVNEMQSMLTHDSFLFTHPVTMSKVRSVVDIEKVFDSVSYCKGGALVRMLYHIMTPDLFQKAIRDYLQQNSLKSVTEDELWDSLSSVQTELNWICRLT</sequence>
<evidence type="ECO:0000256" key="6">
    <source>
        <dbReference type="ARBA" id="ARBA00022723"/>
    </source>
</evidence>
<gene>
    <name evidence="17" type="ORF">LSTR_LSTR008641</name>
</gene>
<keyword evidence="4" id="KW-0325">Glycoprotein</keyword>
<dbReference type="SMR" id="A0A482WMY0"/>
<organism evidence="17 18">
    <name type="scientific">Laodelphax striatellus</name>
    <name type="common">Small brown planthopper</name>
    <name type="synonym">Delphax striatella</name>
    <dbReference type="NCBI Taxonomy" id="195883"/>
    <lineage>
        <taxon>Eukaryota</taxon>
        <taxon>Metazoa</taxon>
        <taxon>Ecdysozoa</taxon>
        <taxon>Arthropoda</taxon>
        <taxon>Hexapoda</taxon>
        <taxon>Insecta</taxon>
        <taxon>Pterygota</taxon>
        <taxon>Neoptera</taxon>
        <taxon>Paraneoptera</taxon>
        <taxon>Hemiptera</taxon>
        <taxon>Auchenorrhyncha</taxon>
        <taxon>Fulgoroidea</taxon>
        <taxon>Delphacidae</taxon>
        <taxon>Criomorphinae</taxon>
        <taxon>Laodelphax</taxon>
    </lineage>
</organism>
<dbReference type="Gene3D" id="1.10.390.10">
    <property type="entry name" value="Neutral Protease Domain 2"/>
    <property type="match status" value="1"/>
</dbReference>
<dbReference type="InterPro" id="IPR034016">
    <property type="entry name" value="M1_APN-typ"/>
</dbReference>
<dbReference type="GO" id="GO:0005737">
    <property type="term" value="C:cytoplasm"/>
    <property type="evidence" value="ECO:0007669"/>
    <property type="project" value="TreeGrafter"/>
</dbReference>
<evidence type="ECO:0000256" key="5">
    <source>
        <dbReference type="ARBA" id="ARBA00022670"/>
    </source>
</evidence>
<evidence type="ECO:0000313" key="18">
    <source>
        <dbReference type="Proteomes" id="UP000291343"/>
    </source>
</evidence>
<dbReference type="SUPFAM" id="SSF55486">
    <property type="entry name" value="Metalloproteases ('zincins'), catalytic domain"/>
    <property type="match status" value="1"/>
</dbReference>
<feature type="binding site" evidence="12">
    <location>
        <position position="368"/>
    </location>
    <ligand>
        <name>Zn(2+)</name>
        <dbReference type="ChEBI" id="CHEBI:29105"/>
        <note>catalytic</note>
    </ligand>
</feature>
<dbReference type="GO" id="GO:0005615">
    <property type="term" value="C:extracellular space"/>
    <property type="evidence" value="ECO:0007669"/>
    <property type="project" value="TreeGrafter"/>
</dbReference>
<dbReference type="CDD" id="cd09601">
    <property type="entry name" value="M1_APN-Q_like"/>
    <property type="match status" value="1"/>
</dbReference>
<keyword evidence="14" id="KW-0732">Signal</keyword>
<comment type="caution">
    <text evidence="17">The sequence shown here is derived from an EMBL/GenBank/DDBJ whole genome shotgun (WGS) entry which is preliminary data.</text>
</comment>
<evidence type="ECO:0000256" key="9">
    <source>
        <dbReference type="ARBA" id="ARBA00023049"/>
    </source>
</evidence>
<keyword evidence="18" id="KW-1185">Reference proteome</keyword>
<dbReference type="OrthoDB" id="6617475at2759"/>
<name>A0A482WMY0_LAOST</name>
<evidence type="ECO:0000256" key="11">
    <source>
        <dbReference type="PIRSR" id="PIRSR634016-1"/>
    </source>
</evidence>
<evidence type="ECO:0000256" key="2">
    <source>
        <dbReference type="ARBA" id="ARBA00010136"/>
    </source>
</evidence>
<dbReference type="InterPro" id="IPR050344">
    <property type="entry name" value="Peptidase_M1_aminopeptidases"/>
</dbReference>
<keyword evidence="6 12" id="KW-0479">Metal-binding</keyword>
<accession>A0A482WMY0</accession>
<evidence type="ECO:0000259" key="16">
    <source>
        <dbReference type="Pfam" id="PF17900"/>
    </source>
</evidence>
<evidence type="ECO:0000256" key="4">
    <source>
        <dbReference type="ARBA" id="ARBA00022622"/>
    </source>
</evidence>
<evidence type="ECO:0000256" key="8">
    <source>
        <dbReference type="ARBA" id="ARBA00022833"/>
    </source>
</evidence>
<dbReference type="InterPro" id="IPR001930">
    <property type="entry name" value="Peptidase_M1"/>
</dbReference>
<dbReference type="Pfam" id="PF17900">
    <property type="entry name" value="Peptidase_M1_N"/>
    <property type="match status" value="1"/>
</dbReference>
<dbReference type="InterPro" id="IPR042097">
    <property type="entry name" value="Aminopeptidase_N-like_N_sf"/>
</dbReference>
<comment type="similarity">
    <text evidence="2">Belongs to the peptidase M1 family.</text>
</comment>
<feature type="binding site" evidence="12">
    <location>
        <position position="349"/>
    </location>
    <ligand>
        <name>Zn(2+)</name>
        <dbReference type="ChEBI" id="CHEBI:29105"/>
        <note>catalytic</note>
    </ligand>
</feature>
<feature type="domain" description="Aminopeptidase N-like N-terminal" evidence="16">
    <location>
        <begin position="50"/>
        <end position="242"/>
    </location>
</feature>
<dbReference type="Gene3D" id="2.60.40.1730">
    <property type="entry name" value="tricorn interacting facor f3 domain"/>
    <property type="match status" value="1"/>
</dbReference>
<keyword evidence="8 12" id="KW-0862">Zinc</keyword>
<keyword evidence="4" id="KW-0472">Membrane</keyword>
<dbReference type="InterPro" id="IPR045357">
    <property type="entry name" value="Aminopeptidase_N-like_N"/>
</dbReference>
<feature type="domain" description="Peptidase M1 membrane alanine aminopeptidase" evidence="15">
    <location>
        <begin position="274"/>
        <end position="485"/>
    </location>
</feature>
<evidence type="ECO:0000256" key="12">
    <source>
        <dbReference type="PIRSR" id="PIRSR634016-3"/>
    </source>
</evidence>
<evidence type="ECO:0000256" key="10">
    <source>
        <dbReference type="ARBA" id="ARBA00023288"/>
    </source>
</evidence>
<feature type="site" description="Transition state stabilizer" evidence="13">
    <location>
        <position position="432"/>
    </location>
</feature>
<comment type="subcellular location">
    <subcellularLocation>
        <location evidence="1">Cell membrane</location>
        <topology evidence="1">Lipid-anchor</topology>
        <topology evidence="1">GPI-anchor</topology>
    </subcellularLocation>
</comment>
<dbReference type="InterPro" id="IPR014782">
    <property type="entry name" value="Peptidase_M1_dom"/>
</dbReference>
<keyword evidence="4" id="KW-0336">GPI-anchor</keyword>
<evidence type="ECO:0000256" key="3">
    <source>
        <dbReference type="ARBA" id="ARBA00022438"/>
    </source>
</evidence>
<keyword evidence="3" id="KW-0031">Aminopeptidase</keyword>
<dbReference type="FunFam" id="1.10.390.10:FF:000013">
    <property type="entry name" value="Aminopeptidase N"/>
    <property type="match status" value="1"/>
</dbReference>
<evidence type="ECO:0000256" key="1">
    <source>
        <dbReference type="ARBA" id="ARBA00004609"/>
    </source>
</evidence>
<feature type="chain" id="PRO_5019722440" evidence="14">
    <location>
        <begin position="25"/>
        <end position="490"/>
    </location>
</feature>
<evidence type="ECO:0000256" key="13">
    <source>
        <dbReference type="PIRSR" id="PIRSR634016-4"/>
    </source>
</evidence>
<dbReference type="GO" id="GO:0006508">
    <property type="term" value="P:proteolysis"/>
    <property type="evidence" value="ECO:0007669"/>
    <property type="project" value="UniProtKB-KW"/>
</dbReference>
<dbReference type="GO" id="GO:0042277">
    <property type="term" value="F:peptide binding"/>
    <property type="evidence" value="ECO:0007669"/>
    <property type="project" value="TreeGrafter"/>
</dbReference>
<dbReference type="PRINTS" id="PR00756">
    <property type="entry name" value="ALADIPTASE"/>
</dbReference>
<evidence type="ECO:0000259" key="15">
    <source>
        <dbReference type="Pfam" id="PF01433"/>
    </source>
</evidence>
<dbReference type="SUPFAM" id="SSF63737">
    <property type="entry name" value="Leukotriene A4 hydrolase N-terminal domain"/>
    <property type="match status" value="1"/>
</dbReference>
<reference evidence="17 18" key="1">
    <citation type="journal article" date="2017" name="Gigascience">
        <title>Genome sequence of the small brown planthopper, Laodelphax striatellus.</title>
        <authorList>
            <person name="Zhu J."/>
            <person name="Jiang F."/>
            <person name="Wang X."/>
            <person name="Yang P."/>
            <person name="Bao Y."/>
            <person name="Zhao W."/>
            <person name="Wang W."/>
            <person name="Lu H."/>
            <person name="Wang Q."/>
            <person name="Cui N."/>
            <person name="Li J."/>
            <person name="Chen X."/>
            <person name="Luo L."/>
            <person name="Yu J."/>
            <person name="Kang L."/>
            <person name="Cui F."/>
        </authorList>
    </citation>
    <scope>NUCLEOTIDE SEQUENCE [LARGE SCALE GENOMIC DNA]</scope>
    <source>
        <strain evidence="17">Lst14</strain>
    </source>
</reference>
<comment type="cofactor">
    <cofactor evidence="12">
        <name>Zn(2+)</name>
        <dbReference type="ChEBI" id="CHEBI:29105"/>
    </cofactor>
    <text evidence="12">Binds 1 zinc ion per subunit.</text>
</comment>
<dbReference type="STRING" id="195883.A0A482WMY0"/>
<evidence type="ECO:0000313" key="17">
    <source>
        <dbReference type="EMBL" id="RZF34616.1"/>
    </source>
</evidence>
<dbReference type="InParanoid" id="A0A482WMY0"/>
<keyword evidence="5" id="KW-0645">Protease</keyword>